<feature type="transmembrane region" description="Helical" evidence="1">
    <location>
        <begin position="138"/>
        <end position="161"/>
    </location>
</feature>
<keyword evidence="1" id="KW-0812">Transmembrane</keyword>
<organism evidence="2 3">
    <name type="scientific">Hydrotalea sandarakina</name>
    <dbReference type="NCBI Taxonomy" id="1004304"/>
    <lineage>
        <taxon>Bacteria</taxon>
        <taxon>Pseudomonadati</taxon>
        <taxon>Bacteroidota</taxon>
        <taxon>Chitinophagia</taxon>
        <taxon>Chitinophagales</taxon>
        <taxon>Chitinophagaceae</taxon>
        <taxon>Hydrotalea</taxon>
    </lineage>
</organism>
<proteinExistence type="predicted"/>
<comment type="caution">
    <text evidence="2">The sequence shown here is derived from an EMBL/GenBank/DDBJ whole genome shotgun (WGS) entry which is preliminary data.</text>
</comment>
<gene>
    <name evidence="2" type="ORF">LX80_00585</name>
</gene>
<dbReference type="AlphaFoldDB" id="A0A2W7SBB7"/>
<keyword evidence="1" id="KW-1133">Transmembrane helix</keyword>
<protein>
    <submittedName>
        <fullName evidence="2">Uncharacterized protein</fullName>
    </submittedName>
</protein>
<keyword evidence="3" id="KW-1185">Reference proteome</keyword>
<accession>A0A2W7SBB7</accession>
<dbReference type="EMBL" id="QKZV01000002">
    <property type="protein sequence ID" value="PZX64389.1"/>
    <property type="molecule type" value="Genomic_DNA"/>
</dbReference>
<dbReference type="RefSeq" id="WP_146250362.1">
    <property type="nucleotide sequence ID" value="NZ_QKZV01000002.1"/>
</dbReference>
<dbReference type="OrthoDB" id="663559at2"/>
<keyword evidence="1" id="KW-0472">Membrane</keyword>
<evidence type="ECO:0000313" key="3">
    <source>
        <dbReference type="Proteomes" id="UP000249720"/>
    </source>
</evidence>
<dbReference type="Proteomes" id="UP000249720">
    <property type="component" value="Unassembled WGS sequence"/>
</dbReference>
<name>A0A2W7SBB7_9BACT</name>
<evidence type="ECO:0000313" key="2">
    <source>
        <dbReference type="EMBL" id="PZX64389.1"/>
    </source>
</evidence>
<sequence>MMIEINRNNIETWLLRYVDGELTPLEKMAVENYLVLNPDLAGELKALQQAQLPKEAVLFPFKSALLKRIQTEFSEEQLLDYIDGETDSFTTDAIREAVLDDAALVEQLNLLEQTKLPLENIEMPNKASLYRHEKQPVVVLWTRMMAAAVLLGLGILVWLLIPTNHHSTEVSNGVVAIQTPKTTDDAPALHEAQQQPLNATEKVAQQTVVMGNEKQNLSGKNILHQAVQKEDVTKTNVDEAVLPNNTVAIQPVNVNTGTVSVPEVNALLTEKETPNKIAPDKSVMAMKAVQAESDNTSNAKEVVYRVLDTDNDEGTPVYVNGLPLNKNKVNSLLQKAGGIFHALRSQQDLAKEKLTATAKLR</sequence>
<reference evidence="2 3" key="1">
    <citation type="submission" date="2018-06" db="EMBL/GenBank/DDBJ databases">
        <title>Genomic Encyclopedia of Archaeal and Bacterial Type Strains, Phase II (KMG-II): from individual species to whole genera.</title>
        <authorList>
            <person name="Goeker M."/>
        </authorList>
    </citation>
    <scope>NUCLEOTIDE SEQUENCE [LARGE SCALE GENOMIC DNA]</scope>
    <source>
        <strain evidence="2 3">DSM 23241</strain>
    </source>
</reference>
<evidence type="ECO:0000256" key="1">
    <source>
        <dbReference type="SAM" id="Phobius"/>
    </source>
</evidence>